<dbReference type="AlphaFoldDB" id="A0A4Y9SYW2"/>
<evidence type="ECO:0000313" key="3">
    <source>
        <dbReference type="EMBL" id="TFW31948.1"/>
    </source>
</evidence>
<accession>A0A4Y9SYW2</accession>
<keyword evidence="1" id="KW-0812">Transmembrane</keyword>
<dbReference type="EMBL" id="SPUM01000073">
    <property type="protein sequence ID" value="TFW31948.1"/>
    <property type="molecule type" value="Genomic_DNA"/>
</dbReference>
<evidence type="ECO:0000256" key="1">
    <source>
        <dbReference type="SAM" id="Phobius"/>
    </source>
</evidence>
<keyword evidence="1" id="KW-1133">Transmembrane helix</keyword>
<organism evidence="3 4">
    <name type="scientific">Massilia horti</name>
    <dbReference type="NCBI Taxonomy" id="2562153"/>
    <lineage>
        <taxon>Bacteria</taxon>
        <taxon>Pseudomonadati</taxon>
        <taxon>Pseudomonadota</taxon>
        <taxon>Betaproteobacteria</taxon>
        <taxon>Burkholderiales</taxon>
        <taxon>Oxalobacteraceae</taxon>
        <taxon>Telluria group</taxon>
        <taxon>Massilia</taxon>
    </lineage>
</organism>
<dbReference type="Proteomes" id="UP000297258">
    <property type="component" value="Unassembled WGS sequence"/>
</dbReference>
<dbReference type="InterPro" id="IPR038255">
    <property type="entry name" value="PBS_linker_sf"/>
</dbReference>
<name>A0A4Y9SYW2_9BURK</name>
<keyword evidence="1" id="KW-0472">Membrane</keyword>
<evidence type="ECO:0000313" key="4">
    <source>
        <dbReference type="Proteomes" id="UP000297258"/>
    </source>
</evidence>
<reference evidence="3 4" key="1">
    <citation type="submission" date="2019-03" db="EMBL/GenBank/DDBJ databases">
        <title>Draft genome of Massilia hortus sp. nov., a novel bacterial species of the Oxalobacteraceae family.</title>
        <authorList>
            <person name="Peta V."/>
            <person name="Raths R."/>
            <person name="Bucking H."/>
        </authorList>
    </citation>
    <scope>NUCLEOTIDE SEQUENCE [LARGE SCALE GENOMIC DNA]</scope>
    <source>
        <strain evidence="3 4">ONC3</strain>
    </source>
</reference>
<proteinExistence type="predicted"/>
<protein>
    <submittedName>
        <fullName evidence="3">DUF4214 domain-containing protein</fullName>
    </submittedName>
</protein>
<dbReference type="OrthoDB" id="8749115at2"/>
<comment type="caution">
    <text evidence="3">The sequence shown here is derived from an EMBL/GenBank/DDBJ whole genome shotgun (WGS) entry which is preliminary data.</text>
</comment>
<dbReference type="Pfam" id="PF13946">
    <property type="entry name" value="DUF4214"/>
    <property type="match status" value="1"/>
</dbReference>
<keyword evidence="4" id="KW-1185">Reference proteome</keyword>
<gene>
    <name evidence="3" type="ORF">E4O92_11705</name>
</gene>
<dbReference type="Gene3D" id="1.10.3130.20">
    <property type="entry name" value="Phycobilisome linker domain"/>
    <property type="match status" value="1"/>
</dbReference>
<sequence length="271" mass="30167">MKKVFLKYRPQRKASFMRGRCRWSSLSEVQKSFCFQALTERTLQFACAIFLLIAVYFLHLIRTEIIMADTIMQLQKLYVTYFSRPADPEGLQFWNNALINNPNMYQRISQEFSESPEYQSKYANMNNQAVITTVYHNLFSREPDPEGLAFWTRALNSGDITIATAASEIAAGAQTADRIVFNGKVAAATSFTDHVDQPNEIKAYMGQHAFQLALDYIASIKDLASAAYAMDPGVIDSVISTIVSDAGMSAVSPGMAQLVGVQDFNPPPLGV</sequence>
<dbReference type="InterPro" id="IPR025282">
    <property type="entry name" value="DUF4214"/>
</dbReference>
<evidence type="ECO:0000259" key="2">
    <source>
        <dbReference type="Pfam" id="PF13946"/>
    </source>
</evidence>
<feature type="transmembrane region" description="Helical" evidence="1">
    <location>
        <begin position="42"/>
        <end position="61"/>
    </location>
</feature>
<feature type="domain" description="DUF4214" evidence="2">
    <location>
        <begin position="110"/>
        <end position="161"/>
    </location>
</feature>